<evidence type="ECO:0000313" key="3">
    <source>
        <dbReference type="Proteomes" id="UP001604277"/>
    </source>
</evidence>
<reference evidence="3" key="1">
    <citation type="submission" date="2024-07" db="EMBL/GenBank/DDBJ databases">
        <title>Two chromosome-level genome assemblies of Korean endemic species Abeliophyllum distichum and Forsythia ovata (Oleaceae).</title>
        <authorList>
            <person name="Jang H."/>
        </authorList>
    </citation>
    <scope>NUCLEOTIDE SEQUENCE [LARGE SCALE GENOMIC DNA]</scope>
</reference>
<dbReference type="AlphaFoldDB" id="A0ABD1WS19"/>
<feature type="coiled-coil region" evidence="1">
    <location>
        <begin position="35"/>
        <end position="100"/>
    </location>
</feature>
<evidence type="ECO:0000313" key="2">
    <source>
        <dbReference type="EMBL" id="KAL2552478.1"/>
    </source>
</evidence>
<keyword evidence="3" id="KW-1185">Reference proteome</keyword>
<comment type="caution">
    <text evidence="2">The sequence shown here is derived from an EMBL/GenBank/DDBJ whole genome shotgun (WGS) entry which is preliminary data.</text>
</comment>
<organism evidence="2 3">
    <name type="scientific">Forsythia ovata</name>
    <dbReference type="NCBI Taxonomy" id="205694"/>
    <lineage>
        <taxon>Eukaryota</taxon>
        <taxon>Viridiplantae</taxon>
        <taxon>Streptophyta</taxon>
        <taxon>Embryophyta</taxon>
        <taxon>Tracheophyta</taxon>
        <taxon>Spermatophyta</taxon>
        <taxon>Magnoliopsida</taxon>
        <taxon>eudicotyledons</taxon>
        <taxon>Gunneridae</taxon>
        <taxon>Pentapetalae</taxon>
        <taxon>asterids</taxon>
        <taxon>lamiids</taxon>
        <taxon>Lamiales</taxon>
        <taxon>Oleaceae</taxon>
        <taxon>Forsythieae</taxon>
        <taxon>Forsythia</taxon>
    </lineage>
</organism>
<proteinExistence type="predicted"/>
<accession>A0ABD1WS19</accession>
<gene>
    <name evidence="2" type="ORF">Fot_06097</name>
</gene>
<protein>
    <submittedName>
        <fullName evidence="2">Uncharacterized protein</fullName>
    </submittedName>
</protein>
<dbReference type="Proteomes" id="UP001604277">
    <property type="component" value="Unassembled WGS sequence"/>
</dbReference>
<keyword evidence="1" id="KW-0175">Coiled coil</keyword>
<dbReference type="EMBL" id="JBFOLJ010000002">
    <property type="protein sequence ID" value="KAL2552478.1"/>
    <property type="molecule type" value="Genomic_DNA"/>
</dbReference>
<sequence length="175" mass="19653">MAAGSMMLIQETEMEVFDMELTKQSSETALQNKEVRTLLEDNERLKADLASFEITTKVLAEANTQRDGLVDKIAHLDETAESLRVECSDLKGENLKLNSETEEAVKAGVENFRNQFEFTTNYENLQAFFVNFGAQQVLSELKEQHPNLDLSTIEIDYTTPDEAEEAVDQPPADGN</sequence>
<name>A0ABD1WS19_9LAMI</name>
<evidence type="ECO:0000256" key="1">
    <source>
        <dbReference type="SAM" id="Coils"/>
    </source>
</evidence>